<keyword evidence="2" id="KW-1185">Reference proteome</keyword>
<gene>
    <name evidence="1" type="ORF">LIZ65_17055</name>
</gene>
<proteinExistence type="predicted"/>
<dbReference type="Proteomes" id="UP001299546">
    <property type="component" value="Unassembled WGS sequence"/>
</dbReference>
<protein>
    <submittedName>
        <fullName evidence="1">Uncharacterized protein</fullName>
    </submittedName>
</protein>
<dbReference type="RefSeq" id="WP_154670294.1">
    <property type="nucleotide sequence ID" value="NZ_JAJCIQ010000017.1"/>
</dbReference>
<evidence type="ECO:0000313" key="1">
    <source>
        <dbReference type="EMBL" id="MCB7388997.1"/>
    </source>
</evidence>
<name>A0ABS8DLV3_9FIRM</name>
<reference evidence="1 2" key="1">
    <citation type="submission" date="2021-10" db="EMBL/GenBank/DDBJ databases">
        <title>Collection of gut derived symbiotic bacterial strains cultured from healthy donors.</title>
        <authorList>
            <person name="Lin H."/>
            <person name="Littmann E."/>
            <person name="Kohout C."/>
            <person name="Pamer E.G."/>
        </authorList>
    </citation>
    <scope>NUCLEOTIDE SEQUENCE [LARGE SCALE GENOMIC DNA]</scope>
    <source>
        <strain evidence="1 2">DFI.1.165</strain>
    </source>
</reference>
<evidence type="ECO:0000313" key="2">
    <source>
        <dbReference type="Proteomes" id="UP001299546"/>
    </source>
</evidence>
<sequence>MSSIKNITASNSVPIDLAKRIGEKGVGIILVTMWLSYYDLKKDKIVMVDTDEDSITVEWYAKIYNRWTEENRAAQINTRLIPYNQYPDNTLKKKKGKAPTIDFCFRAWDKNEGYFGAECKRLRSDQIPLIEEYVENGVKRYTSGKYSSKSSASAMIGYVQQGKIVDIVELLKPIMSTANLEENLLRMILEKSPQYRSRHIRDLDNQVITLYHLFFDFVA</sequence>
<comment type="caution">
    <text evidence="1">The sequence shown here is derived from an EMBL/GenBank/DDBJ whole genome shotgun (WGS) entry which is preliminary data.</text>
</comment>
<dbReference type="EMBL" id="JAJCIS010000017">
    <property type="protein sequence ID" value="MCB7388997.1"/>
    <property type="molecule type" value="Genomic_DNA"/>
</dbReference>
<organism evidence="1 2">
    <name type="scientific">Bariatricus massiliensis</name>
    <dbReference type="NCBI Taxonomy" id="1745713"/>
    <lineage>
        <taxon>Bacteria</taxon>
        <taxon>Bacillati</taxon>
        <taxon>Bacillota</taxon>
        <taxon>Clostridia</taxon>
        <taxon>Lachnospirales</taxon>
        <taxon>Lachnospiraceae</taxon>
        <taxon>Bariatricus</taxon>
    </lineage>
</organism>
<accession>A0ABS8DLV3</accession>